<evidence type="ECO:0000259" key="6">
    <source>
        <dbReference type="PROSITE" id="PS50011"/>
    </source>
</evidence>
<dbReference type="GO" id="GO:0005524">
    <property type="term" value="F:ATP binding"/>
    <property type="evidence" value="ECO:0007669"/>
    <property type="project" value="InterPro"/>
</dbReference>
<evidence type="ECO:0000256" key="4">
    <source>
        <dbReference type="ARBA" id="ARBA00022989"/>
    </source>
</evidence>
<dbReference type="GO" id="GO:0004672">
    <property type="term" value="F:protein kinase activity"/>
    <property type="evidence" value="ECO:0007669"/>
    <property type="project" value="InterPro"/>
</dbReference>
<dbReference type="Gene3D" id="1.10.510.10">
    <property type="entry name" value="Transferase(Phosphotransferase) domain 1"/>
    <property type="match status" value="1"/>
</dbReference>
<evidence type="ECO:0000256" key="1">
    <source>
        <dbReference type="ARBA" id="ARBA00004167"/>
    </source>
</evidence>
<dbReference type="Proteomes" id="UP001054252">
    <property type="component" value="Unassembled WGS sequence"/>
</dbReference>
<evidence type="ECO:0000256" key="2">
    <source>
        <dbReference type="ARBA" id="ARBA00022692"/>
    </source>
</evidence>
<keyword evidence="3" id="KW-0732">Signal</keyword>
<reference evidence="7 8" key="1">
    <citation type="journal article" date="2021" name="Commun. Biol.">
        <title>The genome of Shorea leprosula (Dipterocarpaceae) highlights the ecological relevance of drought in aseasonal tropical rainforests.</title>
        <authorList>
            <person name="Ng K.K.S."/>
            <person name="Kobayashi M.J."/>
            <person name="Fawcett J.A."/>
            <person name="Hatakeyama M."/>
            <person name="Paape T."/>
            <person name="Ng C.H."/>
            <person name="Ang C.C."/>
            <person name="Tnah L.H."/>
            <person name="Lee C.T."/>
            <person name="Nishiyama T."/>
            <person name="Sese J."/>
            <person name="O'Brien M.J."/>
            <person name="Copetti D."/>
            <person name="Mohd Noor M.I."/>
            <person name="Ong R.C."/>
            <person name="Putra M."/>
            <person name="Sireger I.Z."/>
            <person name="Indrioko S."/>
            <person name="Kosugi Y."/>
            <person name="Izuno A."/>
            <person name="Isagi Y."/>
            <person name="Lee S.L."/>
            <person name="Shimizu K.K."/>
        </authorList>
    </citation>
    <scope>NUCLEOTIDE SEQUENCE [LARGE SCALE GENOMIC DNA]</scope>
    <source>
        <strain evidence="7">214</strain>
    </source>
</reference>
<evidence type="ECO:0000313" key="8">
    <source>
        <dbReference type="Proteomes" id="UP001054252"/>
    </source>
</evidence>
<sequence>MSHGLLLGKLLKNHGLCRANSLCKYDNILEFIDSCNESEFGFVKLSHVEFYGYDKGYLRFSTLKGCEEECLKLGDYKGFQFKSDEENKATGHGYLQAATGLRRYTYCELERATNGFSEEVGRGGTRIVYKGVLPDHRIAAIKHLHEAGQGEAEFPTESVLEWILHRDITRQNTLLDSNFQPKVANFGLSKLLNRGGLNSSGFSSIRGTRGYVAPEWVYNFPITSKVDVFSYGIVVMEMVTGESLTGAQIVDNNGDQVVKHGRLVPWLREKVIGAASRETWIEEVAGPMLAYDSDIDKMKLLVKMSLRCVEENMDARPTMR</sequence>
<keyword evidence="2" id="KW-0812">Transmembrane</keyword>
<dbReference type="GO" id="GO:0016020">
    <property type="term" value="C:membrane"/>
    <property type="evidence" value="ECO:0007669"/>
    <property type="project" value="UniProtKB-SubCell"/>
</dbReference>
<feature type="domain" description="Protein kinase" evidence="6">
    <location>
        <begin position="1"/>
        <end position="320"/>
    </location>
</feature>
<dbReference type="PROSITE" id="PS50011">
    <property type="entry name" value="PROTEIN_KINASE_DOM"/>
    <property type="match status" value="1"/>
</dbReference>
<comment type="subcellular location">
    <subcellularLocation>
        <location evidence="1">Membrane</location>
        <topology evidence="1">Single-pass membrane protein</topology>
    </subcellularLocation>
</comment>
<dbReference type="PANTHER" id="PTHR47974">
    <property type="entry name" value="OS07G0415500 PROTEIN"/>
    <property type="match status" value="1"/>
</dbReference>
<protein>
    <recommendedName>
        <fullName evidence="6">Protein kinase domain-containing protein</fullName>
    </recommendedName>
</protein>
<keyword evidence="8" id="KW-1185">Reference proteome</keyword>
<evidence type="ECO:0000256" key="3">
    <source>
        <dbReference type="ARBA" id="ARBA00022729"/>
    </source>
</evidence>
<dbReference type="InterPro" id="IPR000719">
    <property type="entry name" value="Prot_kinase_dom"/>
</dbReference>
<accession>A0AAV5IRS0</accession>
<keyword evidence="4" id="KW-1133">Transmembrane helix</keyword>
<comment type="caution">
    <text evidence="7">The sequence shown here is derived from an EMBL/GenBank/DDBJ whole genome shotgun (WGS) entry which is preliminary data.</text>
</comment>
<proteinExistence type="predicted"/>
<dbReference type="Pfam" id="PF00069">
    <property type="entry name" value="Pkinase"/>
    <property type="match status" value="1"/>
</dbReference>
<dbReference type="AlphaFoldDB" id="A0AAV5IRS0"/>
<evidence type="ECO:0000256" key="5">
    <source>
        <dbReference type="ARBA" id="ARBA00023136"/>
    </source>
</evidence>
<organism evidence="7 8">
    <name type="scientific">Rubroshorea leprosula</name>
    <dbReference type="NCBI Taxonomy" id="152421"/>
    <lineage>
        <taxon>Eukaryota</taxon>
        <taxon>Viridiplantae</taxon>
        <taxon>Streptophyta</taxon>
        <taxon>Embryophyta</taxon>
        <taxon>Tracheophyta</taxon>
        <taxon>Spermatophyta</taxon>
        <taxon>Magnoliopsida</taxon>
        <taxon>eudicotyledons</taxon>
        <taxon>Gunneridae</taxon>
        <taxon>Pentapetalae</taxon>
        <taxon>rosids</taxon>
        <taxon>malvids</taxon>
        <taxon>Malvales</taxon>
        <taxon>Dipterocarpaceae</taxon>
        <taxon>Rubroshorea</taxon>
    </lineage>
</organism>
<name>A0AAV5IRS0_9ROSI</name>
<dbReference type="InterPro" id="IPR011009">
    <property type="entry name" value="Kinase-like_dom_sf"/>
</dbReference>
<evidence type="ECO:0000313" key="7">
    <source>
        <dbReference type="EMBL" id="GKV04551.1"/>
    </source>
</evidence>
<gene>
    <name evidence="7" type="ORF">SLEP1_g16701</name>
</gene>
<dbReference type="PANTHER" id="PTHR47974:SF3">
    <property type="entry name" value="RECEPTOR-LIKE SERINE_THREONINE-PROTEIN KINASE"/>
    <property type="match status" value="1"/>
</dbReference>
<dbReference type="SUPFAM" id="SSF56112">
    <property type="entry name" value="Protein kinase-like (PK-like)"/>
    <property type="match status" value="1"/>
</dbReference>
<dbReference type="EMBL" id="BPVZ01000022">
    <property type="protein sequence ID" value="GKV04551.1"/>
    <property type="molecule type" value="Genomic_DNA"/>
</dbReference>
<keyword evidence="5" id="KW-0472">Membrane</keyword>
<dbReference type="SMART" id="SM00220">
    <property type="entry name" value="S_TKc"/>
    <property type="match status" value="1"/>
</dbReference>